<dbReference type="GO" id="GO:0005886">
    <property type="term" value="C:plasma membrane"/>
    <property type="evidence" value="ECO:0007669"/>
    <property type="project" value="TreeGrafter"/>
</dbReference>
<keyword evidence="7" id="KW-0472">Membrane</keyword>
<evidence type="ECO:0000313" key="10">
    <source>
        <dbReference type="Proteomes" id="UP000229631"/>
    </source>
</evidence>
<evidence type="ECO:0000256" key="1">
    <source>
        <dbReference type="ARBA" id="ARBA00022475"/>
    </source>
</evidence>
<keyword evidence="1" id="KW-1003">Cell membrane</keyword>
<dbReference type="Proteomes" id="UP000229631">
    <property type="component" value="Unassembled WGS sequence"/>
</dbReference>
<evidence type="ECO:0000256" key="6">
    <source>
        <dbReference type="ARBA" id="ARBA00022989"/>
    </source>
</evidence>
<dbReference type="SUPFAM" id="SSF53448">
    <property type="entry name" value="Nucleotide-diphospho-sugar transferases"/>
    <property type="match status" value="1"/>
</dbReference>
<accession>A0A2M7BAR9</accession>
<evidence type="ECO:0000256" key="3">
    <source>
        <dbReference type="ARBA" id="ARBA00022679"/>
    </source>
</evidence>
<protein>
    <submittedName>
        <fullName evidence="9">Glycosyltransferase family 2 protein</fullName>
    </submittedName>
</protein>
<evidence type="ECO:0000256" key="7">
    <source>
        <dbReference type="ARBA" id="ARBA00023136"/>
    </source>
</evidence>
<dbReference type="InterPro" id="IPR029044">
    <property type="entry name" value="Nucleotide-diphossugar_trans"/>
</dbReference>
<dbReference type="InterPro" id="IPR050256">
    <property type="entry name" value="Glycosyltransferase_2"/>
</dbReference>
<keyword evidence="3 9" id="KW-0808">Transferase</keyword>
<keyword evidence="2" id="KW-0328">Glycosyltransferase</keyword>
<evidence type="ECO:0000256" key="5">
    <source>
        <dbReference type="ARBA" id="ARBA00022985"/>
    </source>
</evidence>
<dbReference type="CDD" id="cd04179">
    <property type="entry name" value="DPM_DPG-synthase_like"/>
    <property type="match status" value="1"/>
</dbReference>
<name>A0A2M7BAR9_9BACT</name>
<dbReference type="GO" id="GO:0099621">
    <property type="term" value="F:undecaprenyl-phosphate 4-deoxy-4-formamido-L-arabinose transferase activity"/>
    <property type="evidence" value="ECO:0007669"/>
    <property type="project" value="TreeGrafter"/>
</dbReference>
<dbReference type="PANTHER" id="PTHR48090:SF3">
    <property type="entry name" value="UNDECAPRENYL-PHOSPHATE 4-DEOXY-4-FORMAMIDO-L-ARABINOSE TRANSFERASE"/>
    <property type="match status" value="1"/>
</dbReference>
<keyword evidence="5" id="KW-0448">Lipopolysaccharide biosynthesis</keyword>
<dbReference type="AlphaFoldDB" id="A0A2M7BAR9"/>
<reference evidence="10" key="1">
    <citation type="submission" date="2017-09" db="EMBL/GenBank/DDBJ databases">
        <title>Depth-based differentiation of microbial function through sediment-hosted aquifers and enrichment of novel symbionts in the deep terrestrial subsurface.</title>
        <authorList>
            <person name="Probst A.J."/>
            <person name="Ladd B."/>
            <person name="Jarett J.K."/>
            <person name="Geller-Mcgrath D.E."/>
            <person name="Sieber C.M.K."/>
            <person name="Emerson J.B."/>
            <person name="Anantharaman K."/>
            <person name="Thomas B.C."/>
            <person name="Malmstrom R."/>
            <person name="Stieglmeier M."/>
            <person name="Klingl A."/>
            <person name="Woyke T."/>
            <person name="Ryan C.M."/>
            <person name="Banfield J.F."/>
        </authorList>
    </citation>
    <scope>NUCLEOTIDE SEQUENCE [LARGE SCALE GENOMIC DNA]</scope>
</reference>
<proteinExistence type="predicted"/>
<comment type="caution">
    <text evidence="9">The sequence shown here is derived from an EMBL/GenBank/DDBJ whole genome shotgun (WGS) entry which is preliminary data.</text>
</comment>
<dbReference type="GO" id="GO:0009103">
    <property type="term" value="P:lipopolysaccharide biosynthetic process"/>
    <property type="evidence" value="ECO:0007669"/>
    <property type="project" value="UniProtKB-KW"/>
</dbReference>
<evidence type="ECO:0000313" key="9">
    <source>
        <dbReference type="EMBL" id="PIV00182.1"/>
    </source>
</evidence>
<keyword evidence="4" id="KW-0812">Transmembrane</keyword>
<feature type="domain" description="Glycosyltransferase 2-like" evidence="8">
    <location>
        <begin position="8"/>
        <end position="168"/>
    </location>
</feature>
<dbReference type="PANTHER" id="PTHR48090">
    <property type="entry name" value="UNDECAPRENYL-PHOSPHATE 4-DEOXY-4-FORMAMIDO-L-ARABINOSE TRANSFERASE-RELATED"/>
    <property type="match status" value="1"/>
</dbReference>
<sequence>MEKLTELSLFFPAYNEEANLKETVEKAIPVLSKVANKFELIIVDDGSKDRTGEIADKLAKKYSFIRVIHHRSNKGYGEALKSGFYSAKYEWIVFTDSDGQLDFSEVAKLIEVKNDVDIVVGYRLDRQDSLVRKLFGTGWTMLANLLLGTKVRDVDCAFKLINKKVIETIPRLESTRGGMISPELLGRAIKAGFKIKEVGVHHFSRTKGKQSGAELKVILKSFIDLGKLWWQIK</sequence>
<dbReference type="InterPro" id="IPR001173">
    <property type="entry name" value="Glyco_trans_2-like"/>
</dbReference>
<organism evidence="9 10">
    <name type="scientific">Candidatus Shapirobacteria bacterium CG03_land_8_20_14_0_80_39_12</name>
    <dbReference type="NCBI Taxonomy" id="1974879"/>
    <lineage>
        <taxon>Bacteria</taxon>
        <taxon>Candidatus Shapironibacteriota</taxon>
    </lineage>
</organism>
<dbReference type="Gene3D" id="3.90.550.10">
    <property type="entry name" value="Spore Coat Polysaccharide Biosynthesis Protein SpsA, Chain A"/>
    <property type="match status" value="1"/>
</dbReference>
<dbReference type="Pfam" id="PF00535">
    <property type="entry name" value="Glycos_transf_2"/>
    <property type="match status" value="1"/>
</dbReference>
<dbReference type="EMBL" id="PEVC01000061">
    <property type="protein sequence ID" value="PIV00182.1"/>
    <property type="molecule type" value="Genomic_DNA"/>
</dbReference>
<evidence type="ECO:0000259" key="8">
    <source>
        <dbReference type="Pfam" id="PF00535"/>
    </source>
</evidence>
<evidence type="ECO:0000256" key="4">
    <source>
        <dbReference type="ARBA" id="ARBA00022692"/>
    </source>
</evidence>
<keyword evidence="6" id="KW-1133">Transmembrane helix</keyword>
<evidence type="ECO:0000256" key="2">
    <source>
        <dbReference type="ARBA" id="ARBA00022676"/>
    </source>
</evidence>
<gene>
    <name evidence="9" type="ORF">COS54_03585</name>
</gene>